<feature type="compositionally biased region" description="Basic residues" evidence="4">
    <location>
        <begin position="498"/>
        <end position="512"/>
    </location>
</feature>
<dbReference type="EMBL" id="JH159151">
    <property type="protein sequence ID" value="EGZ26589.1"/>
    <property type="molecule type" value="Genomic_DNA"/>
</dbReference>
<dbReference type="Proteomes" id="UP000002640">
    <property type="component" value="Unassembled WGS sequence"/>
</dbReference>
<dbReference type="Pfam" id="PF07732">
    <property type="entry name" value="Cu-oxidase_3"/>
    <property type="match status" value="1"/>
</dbReference>
<dbReference type="RefSeq" id="XP_009513864.1">
    <property type="nucleotide sequence ID" value="XM_009515569.1"/>
</dbReference>
<dbReference type="OMA" id="HGHHFYI"/>
<protein>
    <recommendedName>
        <fullName evidence="10">Multicopper oxidase</fullName>
    </recommendedName>
</protein>
<comment type="similarity">
    <text evidence="1">Belongs to the multicopper oxidase family.</text>
</comment>
<dbReference type="AlphaFoldDB" id="G4YI02"/>
<evidence type="ECO:0000259" key="7">
    <source>
        <dbReference type="Pfam" id="PF07732"/>
    </source>
</evidence>
<reference evidence="8 9" key="1">
    <citation type="journal article" date="2006" name="Science">
        <title>Phytophthora genome sequences uncover evolutionary origins and mechanisms of pathogenesis.</title>
        <authorList>
            <person name="Tyler B.M."/>
            <person name="Tripathy S."/>
            <person name="Zhang X."/>
            <person name="Dehal P."/>
            <person name="Jiang R.H."/>
            <person name="Aerts A."/>
            <person name="Arredondo F.D."/>
            <person name="Baxter L."/>
            <person name="Bensasson D."/>
            <person name="Beynon J.L."/>
            <person name="Chapman J."/>
            <person name="Damasceno C.M."/>
            <person name="Dorrance A.E."/>
            <person name="Dou D."/>
            <person name="Dickerman A.W."/>
            <person name="Dubchak I.L."/>
            <person name="Garbelotto M."/>
            <person name="Gijzen M."/>
            <person name="Gordon S.G."/>
            <person name="Govers F."/>
            <person name="Grunwald N.J."/>
            <person name="Huang W."/>
            <person name="Ivors K.L."/>
            <person name="Jones R.W."/>
            <person name="Kamoun S."/>
            <person name="Krampis K."/>
            <person name="Lamour K.H."/>
            <person name="Lee M.K."/>
            <person name="McDonald W.H."/>
            <person name="Medina M."/>
            <person name="Meijer H.J."/>
            <person name="Nordberg E.K."/>
            <person name="Maclean D.J."/>
            <person name="Ospina-Giraldo M.D."/>
            <person name="Morris P.F."/>
            <person name="Phuntumart V."/>
            <person name="Putnam N.H."/>
            <person name="Rash S."/>
            <person name="Rose J.K."/>
            <person name="Sakihama Y."/>
            <person name="Salamov A.A."/>
            <person name="Savidor A."/>
            <person name="Scheuring C.F."/>
            <person name="Smith B.M."/>
            <person name="Sobral B.W."/>
            <person name="Terry A."/>
            <person name="Torto-Alalibo T.A."/>
            <person name="Win J."/>
            <person name="Xu Z."/>
            <person name="Zhang H."/>
            <person name="Grigoriev I.V."/>
            <person name="Rokhsar D.S."/>
            <person name="Boore J.L."/>
        </authorList>
    </citation>
    <scope>NUCLEOTIDE SEQUENCE [LARGE SCALE GENOMIC DNA]</scope>
    <source>
        <strain evidence="8 9">P6497</strain>
    </source>
</reference>
<evidence type="ECO:0000313" key="9">
    <source>
        <dbReference type="Proteomes" id="UP000002640"/>
    </source>
</evidence>
<keyword evidence="9" id="KW-1185">Reference proteome</keyword>
<name>G4YI02_PHYSP</name>
<feature type="domain" description="Plastocyanin-like" evidence="6">
    <location>
        <begin position="330"/>
        <end position="453"/>
    </location>
</feature>
<keyword evidence="3" id="KW-0560">Oxidoreductase</keyword>
<dbReference type="SUPFAM" id="SSF49503">
    <property type="entry name" value="Cupredoxins"/>
    <property type="match status" value="3"/>
</dbReference>
<organism evidence="8 9">
    <name type="scientific">Phytophthora sojae (strain P6497)</name>
    <name type="common">Soybean stem and root rot agent</name>
    <name type="synonym">Phytophthora megasperma f. sp. glycines</name>
    <dbReference type="NCBI Taxonomy" id="1094619"/>
    <lineage>
        <taxon>Eukaryota</taxon>
        <taxon>Sar</taxon>
        <taxon>Stramenopiles</taxon>
        <taxon>Oomycota</taxon>
        <taxon>Peronosporomycetes</taxon>
        <taxon>Peronosporales</taxon>
        <taxon>Peronosporaceae</taxon>
        <taxon>Phytophthora</taxon>
    </lineage>
</organism>
<sequence>MADVVTYDWRLTPIMTAFDGVRLQTLGVNGKPSHEAVIEVQLGQEVKVHVTNKLSEPTCLHWHGMKQLGTQEMDGMCGISQCAIEPNSSATYRYTPDKAGTFWWHSHHGTQYAYDLRGPLIVNGPDTKAKKLWDHEYTIQMAAIYHAPPPPGPPLSTFDFVLGRKYLLRVINMAAMGTFEFTIDGHEFQVIAADAEPVAPTKLLNSIIVNVGQRYDIIVQAKKDTRGVRSFWMRAKGLTGYPWTARTASTGTAGFNEEGLAIVRYDSRSSSAEPTTQKAKTTPDDRSYMRFNINTTIGTGIVSLDGGEFQTLVVPDEPPLLSIASGLTTAELPRSANARAIRYGDHVEVVLRNDVIEQRPFHLHSHVAWVVGSGHASAQDVYNNKLPAPKLKGAMMRDVYTVPPCEVDAKGVCVIVGYVVLRFKADNPGVWMMHCHVDWHMAIGMGMVFVEGEAELPKKGPKAFSSSLLSVCKNKSTGGDVVKAYSNGYRSSTARNYRGSKKSTKSSKSSAK</sequence>
<dbReference type="PANTHER" id="PTHR11709">
    <property type="entry name" value="MULTI-COPPER OXIDASE"/>
    <property type="match status" value="1"/>
</dbReference>
<evidence type="ECO:0000256" key="4">
    <source>
        <dbReference type="SAM" id="MobiDB-lite"/>
    </source>
</evidence>
<dbReference type="KEGG" id="psoj:PHYSODRAFT_308343"/>
<evidence type="ECO:0000259" key="5">
    <source>
        <dbReference type="Pfam" id="PF00394"/>
    </source>
</evidence>
<evidence type="ECO:0000256" key="1">
    <source>
        <dbReference type="ARBA" id="ARBA00010609"/>
    </source>
</evidence>
<evidence type="ECO:0000259" key="6">
    <source>
        <dbReference type="Pfam" id="PF07731"/>
    </source>
</evidence>
<dbReference type="Pfam" id="PF07731">
    <property type="entry name" value="Cu-oxidase_2"/>
    <property type="match status" value="1"/>
</dbReference>
<gene>
    <name evidence="8" type="ORF">PHYSODRAFT_308343</name>
</gene>
<feature type="domain" description="Plastocyanin-like" evidence="5">
    <location>
        <begin position="137"/>
        <end position="241"/>
    </location>
</feature>
<dbReference type="GO" id="GO:0016491">
    <property type="term" value="F:oxidoreductase activity"/>
    <property type="evidence" value="ECO:0007669"/>
    <property type="project" value="UniProtKB-KW"/>
</dbReference>
<dbReference type="Gene3D" id="2.60.40.420">
    <property type="entry name" value="Cupredoxins - blue copper proteins"/>
    <property type="match status" value="3"/>
</dbReference>
<dbReference type="SMR" id="G4YI02"/>
<feature type="domain" description="Plastocyanin-like" evidence="7">
    <location>
        <begin position="20"/>
        <end position="125"/>
    </location>
</feature>
<dbReference type="InterPro" id="IPR045087">
    <property type="entry name" value="Cu-oxidase_fam"/>
</dbReference>
<dbReference type="InterPro" id="IPR011707">
    <property type="entry name" value="Cu-oxidase-like_N"/>
</dbReference>
<evidence type="ECO:0000256" key="3">
    <source>
        <dbReference type="ARBA" id="ARBA00023002"/>
    </source>
</evidence>
<dbReference type="InterPro" id="IPR033138">
    <property type="entry name" value="Cu_oxidase_CS"/>
</dbReference>
<dbReference type="PANTHER" id="PTHR11709:SF511">
    <property type="entry name" value="LACCASE"/>
    <property type="match status" value="1"/>
</dbReference>
<dbReference type="InParanoid" id="G4YI02"/>
<accession>G4YI02</accession>
<dbReference type="STRING" id="1094619.G4YI02"/>
<dbReference type="InterPro" id="IPR011706">
    <property type="entry name" value="Cu-oxidase_C"/>
</dbReference>
<dbReference type="InterPro" id="IPR008972">
    <property type="entry name" value="Cupredoxin"/>
</dbReference>
<dbReference type="PROSITE" id="PS00080">
    <property type="entry name" value="MULTICOPPER_OXIDASE2"/>
    <property type="match status" value="1"/>
</dbReference>
<evidence type="ECO:0000313" key="8">
    <source>
        <dbReference type="EMBL" id="EGZ26589.1"/>
    </source>
</evidence>
<dbReference type="InterPro" id="IPR001117">
    <property type="entry name" value="Cu-oxidase_2nd"/>
</dbReference>
<dbReference type="GO" id="GO:0005507">
    <property type="term" value="F:copper ion binding"/>
    <property type="evidence" value="ECO:0007669"/>
    <property type="project" value="InterPro"/>
</dbReference>
<dbReference type="CDD" id="cd04206">
    <property type="entry name" value="CuRO_1_LCC_like"/>
    <property type="match status" value="1"/>
</dbReference>
<dbReference type="PROSITE" id="PS00079">
    <property type="entry name" value="MULTICOPPER_OXIDASE1"/>
    <property type="match status" value="1"/>
</dbReference>
<dbReference type="InterPro" id="IPR002355">
    <property type="entry name" value="Cu_oxidase_Cu_BS"/>
</dbReference>
<evidence type="ECO:0000256" key="2">
    <source>
        <dbReference type="ARBA" id="ARBA00022723"/>
    </source>
</evidence>
<proteinExistence type="inferred from homology"/>
<dbReference type="GeneID" id="20643026"/>
<dbReference type="Pfam" id="PF00394">
    <property type="entry name" value="Cu-oxidase"/>
    <property type="match status" value="1"/>
</dbReference>
<feature type="region of interest" description="Disordered" evidence="4">
    <location>
        <begin position="491"/>
        <end position="512"/>
    </location>
</feature>
<keyword evidence="2" id="KW-0479">Metal-binding</keyword>
<evidence type="ECO:0008006" key="10">
    <source>
        <dbReference type="Google" id="ProtNLM"/>
    </source>
</evidence>